<dbReference type="GO" id="GO:0032511">
    <property type="term" value="P:late endosome to vacuole transport via multivesicular body sorting pathway"/>
    <property type="evidence" value="ECO:0007669"/>
    <property type="project" value="InterPro"/>
</dbReference>
<dbReference type="InterPro" id="IPR023175">
    <property type="entry name" value="Vta1/CALS_N_sf"/>
</dbReference>
<protein>
    <recommendedName>
        <fullName evidence="14">Vta1/callose synthase N-terminal domain-containing protein</fullName>
    </recommendedName>
</protein>
<evidence type="ECO:0000313" key="13">
    <source>
        <dbReference type="Proteomes" id="UP000037923"/>
    </source>
</evidence>
<sequence>MSSFVALQEKLPEHWAAMARPYLLRSAEFEDKEPLVAYFLRTHVAFLCMKLRKKDDKAGTAFLMALLETLEADKAKLGARLDGVDGRTTLTRCALMLFARADDAERTGNASMALVRLFYTSALLLEATAQFTPDGNMDAVAAQKCKYAKYIAARMKKALDAKEPYVSPNKIEEVEGGPEAANIGSSGNFTTVPASCFSRPGSNTTAATPPKTTGDGKERMPVLPPPPSPQPMPADSTNVPPPAYTYDSNAFSSHNTSSLPPPTTLQAPLNRNSAVPAPRITPGSNTGGTPSLPAVVGPAAQRQSAGTLHDSNNSKSSNVASPYPSLSGGGGGGFKPSVDQMIDAQKFASRAVSALQFYDYENAKKQLIAAMQILNGVNQ</sequence>
<dbReference type="GO" id="GO:0005771">
    <property type="term" value="C:multivesicular body"/>
    <property type="evidence" value="ECO:0007669"/>
    <property type="project" value="TreeGrafter"/>
</dbReference>
<feature type="compositionally biased region" description="Polar residues" evidence="9">
    <location>
        <begin position="246"/>
        <end position="273"/>
    </location>
</feature>
<dbReference type="Proteomes" id="UP000037923">
    <property type="component" value="Unassembled WGS sequence"/>
</dbReference>
<evidence type="ECO:0000256" key="7">
    <source>
        <dbReference type="ARBA" id="ARBA00022927"/>
    </source>
</evidence>
<evidence type="ECO:0000256" key="6">
    <source>
        <dbReference type="ARBA" id="ARBA00022753"/>
    </source>
</evidence>
<keyword evidence="13" id="KW-1185">Reference proteome</keyword>
<evidence type="ECO:0000259" key="11">
    <source>
        <dbReference type="Pfam" id="PF18097"/>
    </source>
</evidence>
<dbReference type="PANTHER" id="PTHR46009:SF1">
    <property type="entry name" value="VACUOLAR PROTEIN SORTING-ASSOCIATED PROTEIN VTA1 HOMOLOG"/>
    <property type="match status" value="1"/>
</dbReference>
<dbReference type="Pfam" id="PF18097">
    <property type="entry name" value="Vta1_C"/>
    <property type="match status" value="1"/>
</dbReference>
<feature type="compositionally biased region" description="Polar residues" evidence="9">
    <location>
        <begin position="301"/>
        <end position="320"/>
    </location>
</feature>
<keyword evidence="7" id="KW-0653">Protein transport</keyword>
<accession>A0A0M9G2K6</accession>
<comment type="caution">
    <text evidence="12">The sequence shown here is derived from an EMBL/GenBank/DDBJ whole genome shotgun (WGS) entry which is preliminary data.</text>
</comment>
<feature type="region of interest" description="Disordered" evidence="9">
    <location>
        <begin position="195"/>
        <end position="334"/>
    </location>
</feature>
<keyword evidence="6" id="KW-0967">Endosome</keyword>
<dbReference type="OMA" id="AYWCEYH"/>
<feature type="domain" description="Vta1 C-terminal" evidence="11">
    <location>
        <begin position="339"/>
        <end position="375"/>
    </location>
</feature>
<dbReference type="GO" id="GO:0010008">
    <property type="term" value="C:endosome membrane"/>
    <property type="evidence" value="ECO:0007669"/>
    <property type="project" value="UniProtKB-SubCell"/>
</dbReference>
<dbReference type="RefSeq" id="XP_015659295.1">
    <property type="nucleotide sequence ID" value="XM_015801894.1"/>
</dbReference>
<dbReference type="InterPro" id="IPR044538">
    <property type="entry name" value="Vta1-like"/>
</dbReference>
<dbReference type="GO" id="GO:0015031">
    <property type="term" value="P:protein transport"/>
    <property type="evidence" value="ECO:0007669"/>
    <property type="project" value="UniProtKB-KW"/>
</dbReference>
<dbReference type="RefSeq" id="XP_015659294.1">
    <property type="nucleotide sequence ID" value="XM_015801893.1"/>
</dbReference>
<dbReference type="Gene3D" id="1.20.5.420">
    <property type="entry name" value="Immunoglobulin FC, subunit C"/>
    <property type="match status" value="1"/>
</dbReference>
<dbReference type="AlphaFoldDB" id="A0A0M9G2K6"/>
<feature type="domain" description="Vta1/callose synthase N-terminal" evidence="10">
    <location>
        <begin position="20"/>
        <end position="160"/>
    </location>
</feature>
<dbReference type="InterPro" id="IPR041212">
    <property type="entry name" value="Vta1_C"/>
</dbReference>
<keyword evidence="8" id="KW-0472">Membrane</keyword>
<evidence type="ECO:0000256" key="8">
    <source>
        <dbReference type="ARBA" id="ARBA00023136"/>
    </source>
</evidence>
<evidence type="ECO:0000256" key="9">
    <source>
        <dbReference type="SAM" id="MobiDB-lite"/>
    </source>
</evidence>
<feature type="compositionally biased region" description="Pro residues" evidence="9">
    <location>
        <begin position="222"/>
        <end position="232"/>
    </location>
</feature>
<comment type="subcellular location">
    <subcellularLocation>
        <location evidence="2">Cytoplasm</location>
    </subcellularLocation>
    <subcellularLocation>
        <location evidence="1">Endosome membrane</location>
        <topology evidence="1">Peripheral membrane protein</topology>
    </subcellularLocation>
</comment>
<dbReference type="InterPro" id="IPR039431">
    <property type="entry name" value="Vta1/CALS_N"/>
</dbReference>
<evidence type="ECO:0008006" key="14">
    <source>
        <dbReference type="Google" id="ProtNLM"/>
    </source>
</evidence>
<reference evidence="12 13" key="1">
    <citation type="submission" date="2015-07" db="EMBL/GenBank/DDBJ databases">
        <title>High-quality genome of monoxenous trypanosomatid Leptomonas pyrrhocoris.</title>
        <authorList>
            <person name="Flegontov P."/>
            <person name="Butenko A."/>
            <person name="Firsov S."/>
            <person name="Vlcek C."/>
            <person name="Logacheva M.D."/>
            <person name="Field M."/>
            <person name="Filatov D."/>
            <person name="Flegontova O."/>
            <person name="Gerasimov E."/>
            <person name="Jackson A.P."/>
            <person name="Kelly S."/>
            <person name="Opperdoes F."/>
            <person name="O'Reilly A."/>
            <person name="Votypka J."/>
            <person name="Yurchenko V."/>
            <person name="Lukes J."/>
        </authorList>
    </citation>
    <scope>NUCLEOTIDE SEQUENCE [LARGE SCALE GENOMIC DNA]</scope>
    <source>
        <strain evidence="12">H10</strain>
    </source>
</reference>
<evidence type="ECO:0000256" key="1">
    <source>
        <dbReference type="ARBA" id="ARBA00004481"/>
    </source>
</evidence>
<dbReference type="OrthoDB" id="391137at2759"/>
<evidence type="ECO:0000256" key="4">
    <source>
        <dbReference type="ARBA" id="ARBA00022448"/>
    </source>
</evidence>
<dbReference type="PANTHER" id="PTHR46009">
    <property type="entry name" value="VACUOLAR PROTEIN SORTING-ASSOCIATED PROTEIN VTA1 HOMOLOG"/>
    <property type="match status" value="1"/>
</dbReference>
<name>A0A0M9G2K6_LEPPY</name>
<keyword evidence="4" id="KW-0813">Transport</keyword>
<dbReference type="EMBL" id="LGTL01000007">
    <property type="protein sequence ID" value="KPA80855.1"/>
    <property type="molecule type" value="Genomic_DNA"/>
</dbReference>
<evidence type="ECO:0000256" key="3">
    <source>
        <dbReference type="ARBA" id="ARBA00007895"/>
    </source>
</evidence>
<dbReference type="EMBL" id="LGTL01000007">
    <property type="protein sequence ID" value="KPA80856.1"/>
    <property type="molecule type" value="Genomic_DNA"/>
</dbReference>
<organism evidence="12 13">
    <name type="scientific">Leptomonas pyrrhocoris</name>
    <name type="common">Firebug parasite</name>
    <dbReference type="NCBI Taxonomy" id="157538"/>
    <lineage>
        <taxon>Eukaryota</taxon>
        <taxon>Discoba</taxon>
        <taxon>Euglenozoa</taxon>
        <taxon>Kinetoplastea</taxon>
        <taxon>Metakinetoplastina</taxon>
        <taxon>Trypanosomatida</taxon>
        <taxon>Trypanosomatidae</taxon>
        <taxon>Leishmaniinae</taxon>
        <taxon>Leptomonas</taxon>
    </lineage>
</organism>
<feature type="compositionally biased region" description="Polar residues" evidence="9">
    <location>
        <begin position="200"/>
        <end position="211"/>
    </location>
</feature>
<dbReference type="GeneID" id="26904568"/>
<keyword evidence="5" id="KW-0963">Cytoplasm</keyword>
<dbReference type="Pfam" id="PF04652">
    <property type="entry name" value="Vta1"/>
    <property type="match status" value="1"/>
</dbReference>
<evidence type="ECO:0000313" key="12">
    <source>
        <dbReference type="EMBL" id="KPA80856.1"/>
    </source>
</evidence>
<evidence type="ECO:0000256" key="5">
    <source>
        <dbReference type="ARBA" id="ARBA00022490"/>
    </source>
</evidence>
<dbReference type="Gene3D" id="1.25.40.270">
    <property type="entry name" value="Vacuolar protein sorting-associated protein vta1"/>
    <property type="match status" value="1"/>
</dbReference>
<gene>
    <name evidence="12" type="ORF">ABB37_04277</name>
</gene>
<evidence type="ECO:0000256" key="2">
    <source>
        <dbReference type="ARBA" id="ARBA00004496"/>
    </source>
</evidence>
<proteinExistence type="inferred from homology"/>
<comment type="similarity">
    <text evidence="3">Belongs to the VTA1 family.</text>
</comment>
<evidence type="ECO:0000259" key="10">
    <source>
        <dbReference type="Pfam" id="PF04652"/>
    </source>
</evidence>
<dbReference type="VEuPathDB" id="TriTrypDB:LpyrH10_07_0840"/>